<reference evidence="1" key="1">
    <citation type="submission" date="2013-02" db="EMBL/GenBank/DDBJ databases">
        <title>Comparative genomics of Borrelia species.</title>
        <authorList>
            <person name="Schwan T.G."/>
            <person name="Raffel S.J."/>
            <person name="Porcella S.F."/>
        </authorList>
    </citation>
    <scope>NUCLEOTIDE SEQUENCE</scope>
    <source>
        <strain evidence="1">FR64b</strain>
        <plasmid evidence="1">unnamed</plasmid>
    </source>
</reference>
<dbReference type="HOGENOM" id="CLU_3150136_0_0_12"/>
<geneLocation type="plasmid" evidence="1">
    <name>unnamed</name>
</geneLocation>
<proteinExistence type="predicted"/>
<organism evidence="1">
    <name type="scientific">Borrelia miyamotoi FR64b</name>
    <dbReference type="NCBI Taxonomy" id="1292392"/>
    <lineage>
        <taxon>Bacteria</taxon>
        <taxon>Pseudomonadati</taxon>
        <taxon>Spirochaetota</taxon>
        <taxon>Spirochaetia</taxon>
        <taxon>Spirochaetales</taxon>
        <taxon>Borreliaceae</taxon>
        <taxon>Borrelia</taxon>
    </lineage>
</organism>
<keyword evidence="1" id="KW-0614">Plasmid</keyword>
<protein>
    <submittedName>
        <fullName evidence="1">Uncharacterized protein</fullName>
    </submittedName>
</protein>
<gene>
    <name evidence="1" type="ORF">BOM_1250</name>
</gene>
<evidence type="ECO:0000313" key="1">
    <source>
        <dbReference type="EMBL" id="AHH05793.1"/>
    </source>
</evidence>
<sequence>MVSNDKYVEHYPTYYLKGFMKKSANYDFPFSKSPFKYEPYKINKERHK</sequence>
<dbReference type="EMBL" id="CP004235">
    <property type="protein sequence ID" value="AHH05793.1"/>
    <property type="molecule type" value="Genomic_DNA"/>
</dbReference>
<dbReference type="AlphaFoldDB" id="W5SGJ3"/>
<accession>W5SGJ3</accession>
<name>W5SGJ3_9SPIR</name>